<proteinExistence type="predicted"/>
<organism evidence="2 3">
    <name type="scientific">Mycobacterium marseillense</name>
    <dbReference type="NCBI Taxonomy" id="701042"/>
    <lineage>
        <taxon>Bacteria</taxon>
        <taxon>Bacillati</taxon>
        <taxon>Actinomycetota</taxon>
        <taxon>Actinomycetes</taxon>
        <taxon>Mycobacteriales</taxon>
        <taxon>Mycobacteriaceae</taxon>
        <taxon>Mycobacterium</taxon>
        <taxon>Mycobacterium avium complex (MAC)</taxon>
    </lineage>
</organism>
<evidence type="ECO:0000313" key="3">
    <source>
        <dbReference type="Proteomes" id="UP000466831"/>
    </source>
</evidence>
<accession>A0ABM7JB49</accession>
<evidence type="ECO:0000256" key="1">
    <source>
        <dbReference type="SAM" id="MobiDB-lite"/>
    </source>
</evidence>
<dbReference type="EMBL" id="AP022584">
    <property type="protein sequence ID" value="BBY11002.1"/>
    <property type="molecule type" value="Genomic_DNA"/>
</dbReference>
<dbReference type="RefSeq" id="WP_083019251.1">
    <property type="nucleotide sequence ID" value="NZ_AP022584.1"/>
</dbReference>
<protein>
    <submittedName>
        <fullName evidence="2">Uncharacterized protein</fullName>
    </submittedName>
</protein>
<reference evidence="2 3" key="1">
    <citation type="journal article" date="2019" name="Emerg. Microbes Infect.">
        <title>Comprehensive subspecies identification of 175 nontuberculous mycobacteria species based on 7547 genomic profiles.</title>
        <authorList>
            <person name="Matsumoto Y."/>
            <person name="Kinjo T."/>
            <person name="Motooka D."/>
            <person name="Nabeya D."/>
            <person name="Jung N."/>
            <person name="Uechi K."/>
            <person name="Horii T."/>
            <person name="Iida T."/>
            <person name="Fujita J."/>
            <person name="Nakamura S."/>
        </authorList>
    </citation>
    <scope>NUCLEOTIDE SEQUENCE [LARGE SCALE GENOMIC DNA]</scope>
    <source>
        <strain evidence="2 3">JCM 17324</strain>
    </source>
</reference>
<evidence type="ECO:0000313" key="2">
    <source>
        <dbReference type="EMBL" id="BBY11002.1"/>
    </source>
</evidence>
<feature type="region of interest" description="Disordered" evidence="1">
    <location>
        <begin position="65"/>
        <end position="90"/>
    </location>
</feature>
<dbReference type="Proteomes" id="UP000466831">
    <property type="component" value="Chromosome"/>
</dbReference>
<sequence>MIRDVAAFTARLSELVEHHQGADAGELAGKLIGQIDPAAYRDLLRHFIEPEVEWRLRARARSTEQDARRRAQVEATKPLPPAASVEPEPEDFEKLYRDPSLWALGSGKPDRVWFNANRRNKFGSWCRKRDGRNGFDAWLDRALNAGVDEDFKMDWIPNYIHHQRTALVTKLIRDVADEVRFEVTAELLDTMFATGDGTRVSWGDATIAQHTERVDTLTKMIAGTSETAAMHIAAVRMCEGAGVDTLRQISIGDAEQGAA</sequence>
<name>A0ABM7JB49_9MYCO</name>
<gene>
    <name evidence="2" type="ORF">MMARJ_17420</name>
</gene>
<keyword evidence="3" id="KW-1185">Reference proteome</keyword>